<evidence type="ECO:0000256" key="1">
    <source>
        <dbReference type="SAM" id="MobiDB-lite"/>
    </source>
</evidence>
<gene>
    <name evidence="3" type="ORF">PSALAMII_LOCUS8916</name>
</gene>
<dbReference type="PANTHER" id="PTHR46082">
    <property type="entry name" value="ATP/GTP-BINDING PROTEIN-RELATED"/>
    <property type="match status" value="1"/>
</dbReference>
<dbReference type="InterPro" id="IPR035994">
    <property type="entry name" value="Nucleoside_phosphorylase_sf"/>
</dbReference>
<proteinExistence type="predicted"/>
<dbReference type="InterPro" id="IPR000845">
    <property type="entry name" value="Nucleoside_phosphorylase_d"/>
</dbReference>
<dbReference type="AlphaFoldDB" id="A0A9W4NRP9"/>
<dbReference type="OrthoDB" id="20872at2759"/>
<dbReference type="InterPro" id="IPR053137">
    <property type="entry name" value="NLR-like"/>
</dbReference>
<feature type="compositionally biased region" description="Polar residues" evidence="1">
    <location>
        <begin position="76"/>
        <end position="86"/>
    </location>
</feature>
<feature type="region of interest" description="Disordered" evidence="1">
    <location>
        <begin position="73"/>
        <end position="98"/>
    </location>
</feature>
<feature type="domain" description="Nucleoside phosphorylase" evidence="2">
    <location>
        <begin position="104"/>
        <end position="221"/>
    </location>
</feature>
<accession>A0A9W4NRP9</accession>
<dbReference type="SUPFAM" id="SSF53167">
    <property type="entry name" value="Purine and uridine phosphorylases"/>
    <property type="match status" value="1"/>
</dbReference>
<name>A0A9W4NRP9_9EURO</name>
<feature type="compositionally biased region" description="Basic and acidic residues" evidence="1">
    <location>
        <begin position="87"/>
        <end position="98"/>
    </location>
</feature>
<evidence type="ECO:0000259" key="2">
    <source>
        <dbReference type="Pfam" id="PF01048"/>
    </source>
</evidence>
<reference evidence="3" key="1">
    <citation type="submission" date="2021-07" db="EMBL/GenBank/DDBJ databases">
        <authorList>
            <person name="Branca A.L. A."/>
        </authorList>
    </citation>
    <scope>NUCLEOTIDE SEQUENCE</scope>
</reference>
<dbReference type="Pfam" id="PF01048">
    <property type="entry name" value="PNP_UDP_1"/>
    <property type="match status" value="1"/>
</dbReference>
<dbReference type="Gene3D" id="3.40.50.1580">
    <property type="entry name" value="Nucleoside phosphorylase domain"/>
    <property type="match status" value="1"/>
</dbReference>
<comment type="caution">
    <text evidence="3">The sequence shown here is derived from an EMBL/GenBank/DDBJ whole genome shotgun (WGS) entry which is preliminary data.</text>
</comment>
<evidence type="ECO:0000313" key="4">
    <source>
        <dbReference type="Proteomes" id="UP001152646"/>
    </source>
</evidence>
<dbReference type="GO" id="GO:0009116">
    <property type="term" value="P:nucleoside metabolic process"/>
    <property type="evidence" value="ECO:0007669"/>
    <property type="project" value="InterPro"/>
</dbReference>
<dbReference type="Proteomes" id="UP001152646">
    <property type="component" value="Unassembled WGS sequence"/>
</dbReference>
<evidence type="ECO:0000313" key="3">
    <source>
        <dbReference type="EMBL" id="CAG8408616.1"/>
    </source>
</evidence>
<protein>
    <recommendedName>
        <fullName evidence="2">Nucleoside phosphorylase domain-containing protein</fullName>
    </recommendedName>
</protein>
<organism evidence="3 4">
    <name type="scientific">Penicillium salamii</name>
    <dbReference type="NCBI Taxonomy" id="1612424"/>
    <lineage>
        <taxon>Eukaryota</taxon>
        <taxon>Fungi</taxon>
        <taxon>Dikarya</taxon>
        <taxon>Ascomycota</taxon>
        <taxon>Pezizomycotina</taxon>
        <taxon>Eurotiomycetes</taxon>
        <taxon>Eurotiomycetidae</taxon>
        <taxon>Eurotiales</taxon>
        <taxon>Aspergillaceae</taxon>
        <taxon>Penicillium</taxon>
    </lineage>
</organism>
<sequence>MRTANSFGFDKSIGPPYKAAVQSCLDAELFRDGPIDPARFEKDLEIRREVLYEKVVLPLRGLYHAYKDDWEIQDSPKPTISPSPATSHKERSRRDKAPERRQFTVAIFCALETEADAVTEAFDEIWNEKCESYENAGPDNNRYTRGRILEHNVILVHMIGPGKRCASEAAAGLRCTYPEIKLILVVGICGGVPSRSERKGELILGDIVISEKVVQYDLGRQFSDRFATKSGLEASSRPGPRILGILSKMKVTRERERIEKQISQHLRTLQDRIGHQKAGYPGTDKDELFKSTYRHKHHHPPSWDLCSVSTAETDPVCEAARTLSCQELGCQKDMLISRKRLEIASVTGEPPKPKLHFGSVGSGDTVMKSGEHRDRIAAQHELIAFEMEASGIPSNLQCIVIKAVCDYADSHKNKYWQDYAAAAATAGLICALEEFTCNDLQRA</sequence>
<dbReference type="GO" id="GO:0003824">
    <property type="term" value="F:catalytic activity"/>
    <property type="evidence" value="ECO:0007669"/>
    <property type="project" value="InterPro"/>
</dbReference>
<dbReference type="PANTHER" id="PTHR46082:SF6">
    <property type="entry name" value="AAA+ ATPASE DOMAIN-CONTAINING PROTEIN-RELATED"/>
    <property type="match status" value="1"/>
</dbReference>
<dbReference type="EMBL" id="CAJVPA010000217">
    <property type="protein sequence ID" value="CAG8408616.1"/>
    <property type="molecule type" value="Genomic_DNA"/>
</dbReference>